<dbReference type="Pfam" id="PF03171">
    <property type="entry name" value="2OG-FeII_Oxy"/>
    <property type="match status" value="1"/>
</dbReference>
<evidence type="ECO:0000259" key="4">
    <source>
        <dbReference type="PROSITE" id="PS51471"/>
    </source>
</evidence>
<protein>
    <submittedName>
        <fullName evidence="5">2OG-Fe(II) oxygenase-like protein</fullName>
    </submittedName>
</protein>
<dbReference type="EMBL" id="ML977368">
    <property type="protein sequence ID" value="KAF2106017.1"/>
    <property type="molecule type" value="Genomic_DNA"/>
</dbReference>
<dbReference type="OrthoDB" id="288590at2759"/>
<gene>
    <name evidence="5" type="ORF">BDV96DRAFT_626073</name>
</gene>
<name>A0A6A5YI69_9PLEO</name>
<reference evidence="5" key="1">
    <citation type="journal article" date="2020" name="Stud. Mycol.">
        <title>101 Dothideomycetes genomes: a test case for predicting lifestyles and emergence of pathogens.</title>
        <authorList>
            <person name="Haridas S."/>
            <person name="Albert R."/>
            <person name="Binder M."/>
            <person name="Bloem J."/>
            <person name="Labutti K."/>
            <person name="Salamov A."/>
            <person name="Andreopoulos B."/>
            <person name="Baker S."/>
            <person name="Barry K."/>
            <person name="Bills G."/>
            <person name="Bluhm B."/>
            <person name="Cannon C."/>
            <person name="Castanera R."/>
            <person name="Culley D."/>
            <person name="Daum C."/>
            <person name="Ezra D."/>
            <person name="Gonzalez J."/>
            <person name="Henrissat B."/>
            <person name="Kuo A."/>
            <person name="Liang C."/>
            <person name="Lipzen A."/>
            <person name="Lutzoni F."/>
            <person name="Magnuson J."/>
            <person name="Mondo S."/>
            <person name="Nolan M."/>
            <person name="Ohm R."/>
            <person name="Pangilinan J."/>
            <person name="Park H.-J."/>
            <person name="Ramirez L."/>
            <person name="Alfaro M."/>
            <person name="Sun H."/>
            <person name="Tritt A."/>
            <person name="Yoshinaga Y."/>
            <person name="Zwiers L.-H."/>
            <person name="Turgeon B."/>
            <person name="Goodwin S."/>
            <person name="Spatafora J."/>
            <person name="Crous P."/>
            <person name="Grigoriev I."/>
        </authorList>
    </citation>
    <scope>NUCLEOTIDE SEQUENCE</scope>
    <source>
        <strain evidence="5">CBS 627.86</strain>
    </source>
</reference>
<sequence length="373" mass="41343">MAPQIDPPQTVEWHGKQVPVWSMRTVDYGLLLSQDPAEVDNVLKACLEDGYFYLDLNNIDGRRMLGDQQETLKLMHRFFEAPIEAKNEYGLISSHLGYEPVGNRTGAFGAGTKDGYEMLKVSRDEIQRGSPKVPSPIKNNGDLGLLENSIGSCNTITKVILSALSTGMNLTGASRFENSHRNDRPSTTTLSMMHYLPSNDLADGKKAGHQKHTDISSLTLLFSEQWGLQIRPPGTCGAREMGFVAPKPGCAFVHVGDSLRFASGMKMQSCIHRVVPFDPTEHRYSIAYFLRAEDDTMFVDSEGRYVTAGQWHDEKFKAFTDPWQWQAMAPKSMILGGMVEDGDDDGKNEQPKLVPSPKEAKAELARAEVSVQA</sequence>
<evidence type="ECO:0000256" key="1">
    <source>
        <dbReference type="ARBA" id="ARBA00008056"/>
    </source>
</evidence>
<organism evidence="5 6">
    <name type="scientific">Lophiotrema nucula</name>
    <dbReference type="NCBI Taxonomy" id="690887"/>
    <lineage>
        <taxon>Eukaryota</taxon>
        <taxon>Fungi</taxon>
        <taxon>Dikarya</taxon>
        <taxon>Ascomycota</taxon>
        <taxon>Pezizomycotina</taxon>
        <taxon>Dothideomycetes</taxon>
        <taxon>Pleosporomycetidae</taxon>
        <taxon>Pleosporales</taxon>
        <taxon>Lophiotremataceae</taxon>
        <taxon>Lophiotrema</taxon>
    </lineage>
</organism>
<feature type="region of interest" description="Disordered" evidence="3">
    <location>
        <begin position="338"/>
        <end position="373"/>
    </location>
</feature>
<evidence type="ECO:0000313" key="6">
    <source>
        <dbReference type="Proteomes" id="UP000799770"/>
    </source>
</evidence>
<proteinExistence type="inferred from homology"/>
<dbReference type="InterPro" id="IPR044861">
    <property type="entry name" value="IPNS-like_FE2OG_OXY"/>
</dbReference>
<dbReference type="Pfam" id="PF14226">
    <property type="entry name" value="DIOX_N"/>
    <property type="match status" value="1"/>
</dbReference>
<keyword evidence="6" id="KW-1185">Reference proteome</keyword>
<dbReference type="Gene3D" id="2.60.120.330">
    <property type="entry name" value="B-lactam Antibiotic, Isopenicillin N Synthase, Chain"/>
    <property type="match status" value="1"/>
</dbReference>
<accession>A0A6A5YI69</accession>
<dbReference type="InterPro" id="IPR050231">
    <property type="entry name" value="Iron_ascorbate_oxido_reductase"/>
</dbReference>
<dbReference type="InterPro" id="IPR027443">
    <property type="entry name" value="IPNS-like_sf"/>
</dbReference>
<comment type="similarity">
    <text evidence="1 2">Belongs to the iron/ascorbate-dependent oxidoreductase family.</text>
</comment>
<dbReference type="SUPFAM" id="SSF51197">
    <property type="entry name" value="Clavaminate synthase-like"/>
    <property type="match status" value="1"/>
</dbReference>
<feature type="domain" description="Fe2OG dioxygenase" evidence="4">
    <location>
        <begin position="185"/>
        <end position="292"/>
    </location>
</feature>
<keyword evidence="2" id="KW-0479">Metal-binding</keyword>
<dbReference type="PANTHER" id="PTHR47990">
    <property type="entry name" value="2-OXOGLUTARATE (2OG) AND FE(II)-DEPENDENT OXYGENASE SUPERFAMILY PROTEIN-RELATED"/>
    <property type="match status" value="1"/>
</dbReference>
<evidence type="ECO:0000256" key="3">
    <source>
        <dbReference type="SAM" id="MobiDB-lite"/>
    </source>
</evidence>
<dbReference type="GO" id="GO:0016491">
    <property type="term" value="F:oxidoreductase activity"/>
    <property type="evidence" value="ECO:0007669"/>
    <property type="project" value="UniProtKB-KW"/>
</dbReference>
<dbReference type="InterPro" id="IPR026992">
    <property type="entry name" value="DIOX_N"/>
</dbReference>
<dbReference type="FunFam" id="2.60.120.330:FF:000152">
    <property type="entry name" value="Oxidoreductase, 2OG-Fe(II) oxygenase family, putative"/>
    <property type="match status" value="1"/>
</dbReference>
<dbReference type="InterPro" id="IPR005123">
    <property type="entry name" value="Oxoglu/Fe-dep_dioxygenase_dom"/>
</dbReference>
<keyword evidence="2" id="KW-0560">Oxidoreductase</keyword>
<dbReference type="PROSITE" id="PS51471">
    <property type="entry name" value="FE2OG_OXY"/>
    <property type="match status" value="1"/>
</dbReference>
<evidence type="ECO:0000256" key="2">
    <source>
        <dbReference type="RuleBase" id="RU003682"/>
    </source>
</evidence>
<dbReference type="GO" id="GO:0044283">
    <property type="term" value="P:small molecule biosynthetic process"/>
    <property type="evidence" value="ECO:0007669"/>
    <property type="project" value="UniProtKB-ARBA"/>
</dbReference>
<keyword evidence="2" id="KW-0408">Iron</keyword>
<dbReference type="AlphaFoldDB" id="A0A6A5YI69"/>
<evidence type="ECO:0000313" key="5">
    <source>
        <dbReference type="EMBL" id="KAF2106017.1"/>
    </source>
</evidence>
<dbReference type="GO" id="GO:0046872">
    <property type="term" value="F:metal ion binding"/>
    <property type="evidence" value="ECO:0007669"/>
    <property type="project" value="UniProtKB-KW"/>
</dbReference>
<dbReference type="Proteomes" id="UP000799770">
    <property type="component" value="Unassembled WGS sequence"/>
</dbReference>